<name>A0A7T7GRP0_9CAUD</name>
<evidence type="ECO:0000313" key="13">
    <source>
        <dbReference type="Proteomes" id="UP000596077"/>
    </source>
</evidence>
<dbReference type="EC" id="2.7.7.7" evidence="2"/>
<evidence type="ECO:0000256" key="10">
    <source>
        <dbReference type="ARBA" id="ARBA00049244"/>
    </source>
</evidence>
<protein>
    <recommendedName>
        <fullName evidence="3">DNA polymerase</fullName>
        <ecNumber evidence="2">2.7.7.7</ecNumber>
    </recommendedName>
</protein>
<dbReference type="InterPro" id="IPR036397">
    <property type="entry name" value="RNaseH_sf"/>
</dbReference>
<dbReference type="GO" id="GO:0006302">
    <property type="term" value="P:double-strand break repair"/>
    <property type="evidence" value="ECO:0007669"/>
    <property type="project" value="TreeGrafter"/>
</dbReference>
<dbReference type="InterPro" id="IPR001098">
    <property type="entry name" value="DNA-dir_DNA_pol_A_palm_dom"/>
</dbReference>
<dbReference type="Gene3D" id="1.10.150.20">
    <property type="entry name" value="5' to 3' exonuclease, C-terminal subdomain"/>
    <property type="match status" value="1"/>
</dbReference>
<evidence type="ECO:0000256" key="2">
    <source>
        <dbReference type="ARBA" id="ARBA00012417"/>
    </source>
</evidence>
<dbReference type="SUPFAM" id="SSF56672">
    <property type="entry name" value="DNA/RNA polymerases"/>
    <property type="match status" value="1"/>
</dbReference>
<keyword evidence="4" id="KW-0808">Transferase</keyword>
<sequence length="658" mass="73769">MDFNWHWPDGSTIDAPAPSTYIFDCETNGLLDTLDEVHSLVMRDPSSGFTISATSNDYNSDDATIITDWSVEEALHALMNADVIIGHNIIKFDIPALQKVFPWFQPKGLIIDTLVCSRLIWSDIADHDLKQVRKGYPGKLVGSHSLKAWGYRLGVLKGDFGETSDWHYWSPGMQTYCEQDVEVTAQFYARIKKKEPSPKSLWIEHEFCKIIAMQERHGFAFNEEEAIKLYSQLVTRRLEIARELQVAFPPVEKTEVFIPKVNNKQRGYVKGEPFTKKWMVEFNPSSRQMIADRLQAMGWVPQEFTPSGQPKIDETILQALPYAQAKVLAEHFLVEKRIGQLAEGDQAWLKLVKKGRIHGSVNTNGAVTGRCTHSNPNVAQVPRVGSPFGAECRALFATTSRWVLVGADLSGLELRCLAHFMALFDGGEYGRIVLEGDIHTVNQNAAGLPTRNDAKTFIYAFLYGAGDQKIGSIVAPDASPEEQKRIGKKLKRQFLQKTPALRRLREVVELKVLGFVPKARPLNVNPAYEHMWRQDSAKQWWFKAGAGGVLVGLDGRKLNVRSAHSALNTLLQSAGALISKAAMIFAYQELSTRGYVFGRDYAFVAHIHDEIQTECRPELAEEVGQIVVEGMRAAGTFFAFGCPIDGEFKIGNNWKETH</sequence>
<dbReference type="Gene3D" id="3.30.420.10">
    <property type="entry name" value="Ribonuclease H-like superfamily/Ribonuclease H"/>
    <property type="match status" value="1"/>
</dbReference>
<keyword evidence="5" id="KW-0548">Nucleotidyltransferase</keyword>
<dbReference type="InterPro" id="IPR002298">
    <property type="entry name" value="DNA_polymerase_A"/>
</dbReference>
<reference evidence="12 13" key="1">
    <citation type="submission" date="2020-09" db="EMBL/GenBank/DDBJ databases">
        <authorList>
            <person name="Ford S."/>
            <person name="Moeskjaer S."/>
            <person name="Young P."/>
            <person name="Santamaria R.I."/>
            <person name="Harrison E."/>
        </authorList>
    </citation>
    <scope>NUCLEOTIDE SEQUENCE [LARGE SCALE GENOMIC DNA]</scope>
</reference>
<dbReference type="PANTHER" id="PTHR10133">
    <property type="entry name" value="DNA POLYMERASE I"/>
    <property type="match status" value="1"/>
</dbReference>
<evidence type="ECO:0000256" key="9">
    <source>
        <dbReference type="ARBA" id="ARBA00023125"/>
    </source>
</evidence>
<dbReference type="Gene3D" id="1.20.1060.10">
    <property type="entry name" value="Taq DNA Polymerase, Chain T, domain 4"/>
    <property type="match status" value="1"/>
</dbReference>
<accession>A0A7T7GRP0</accession>
<dbReference type="GO" id="GO:0003887">
    <property type="term" value="F:DNA-directed DNA polymerase activity"/>
    <property type="evidence" value="ECO:0007669"/>
    <property type="project" value="UniProtKB-KW"/>
</dbReference>
<dbReference type="InterPro" id="IPR012337">
    <property type="entry name" value="RNaseH-like_sf"/>
</dbReference>
<keyword evidence="7 12" id="KW-0239">DNA-directed DNA polymerase</keyword>
<dbReference type="EMBL" id="MW023914">
    <property type="protein sequence ID" value="QQM14012.1"/>
    <property type="molecule type" value="Genomic_DNA"/>
</dbReference>
<evidence type="ECO:0000313" key="12">
    <source>
        <dbReference type="EMBL" id="QQM14012.1"/>
    </source>
</evidence>
<comment type="similarity">
    <text evidence="1">Belongs to the DNA polymerase type-A family.</text>
</comment>
<evidence type="ECO:0000256" key="1">
    <source>
        <dbReference type="ARBA" id="ARBA00007705"/>
    </source>
</evidence>
<dbReference type="PRINTS" id="PR00868">
    <property type="entry name" value="DNAPOLI"/>
</dbReference>
<evidence type="ECO:0000256" key="4">
    <source>
        <dbReference type="ARBA" id="ARBA00022679"/>
    </source>
</evidence>
<dbReference type="InterPro" id="IPR019760">
    <property type="entry name" value="DNA-dir_DNA_pol_A_CS"/>
</dbReference>
<dbReference type="SMART" id="SM00482">
    <property type="entry name" value="POLAc"/>
    <property type="match status" value="1"/>
</dbReference>
<feature type="domain" description="DNA-directed DNA polymerase family A palm" evidence="11">
    <location>
        <begin position="389"/>
        <end position="619"/>
    </location>
</feature>
<dbReference type="GO" id="GO:0006261">
    <property type="term" value="P:DNA-templated DNA replication"/>
    <property type="evidence" value="ECO:0007669"/>
    <property type="project" value="InterPro"/>
</dbReference>
<dbReference type="PANTHER" id="PTHR10133:SF27">
    <property type="entry name" value="DNA POLYMERASE NU"/>
    <property type="match status" value="1"/>
</dbReference>
<dbReference type="SUPFAM" id="SSF53098">
    <property type="entry name" value="Ribonuclease H-like"/>
    <property type="match status" value="1"/>
</dbReference>
<evidence type="ECO:0000256" key="7">
    <source>
        <dbReference type="ARBA" id="ARBA00022932"/>
    </source>
</evidence>
<organism evidence="12 13">
    <name type="scientific">Rhizobium phage vB_RleA_TRX32-1</name>
    <dbReference type="NCBI Taxonomy" id="2777321"/>
    <lineage>
        <taxon>Viruses</taxon>
        <taxon>Duplodnaviria</taxon>
        <taxon>Heunggongvirae</taxon>
        <taxon>Uroviricota</taxon>
        <taxon>Caudoviricetes</taxon>
        <taxon>Autographivirales</taxon>
        <taxon>Paadamvirus</taxon>
        <taxon>Paadamvirus TRX321</taxon>
    </lineage>
</organism>
<keyword evidence="13" id="KW-1185">Reference proteome</keyword>
<dbReference type="Pfam" id="PF00476">
    <property type="entry name" value="DNA_pol_A"/>
    <property type="match status" value="1"/>
</dbReference>
<comment type="catalytic activity">
    <reaction evidence="10">
        <text>DNA(n) + a 2'-deoxyribonucleoside 5'-triphosphate = DNA(n+1) + diphosphate</text>
        <dbReference type="Rhea" id="RHEA:22508"/>
        <dbReference type="Rhea" id="RHEA-COMP:17339"/>
        <dbReference type="Rhea" id="RHEA-COMP:17340"/>
        <dbReference type="ChEBI" id="CHEBI:33019"/>
        <dbReference type="ChEBI" id="CHEBI:61560"/>
        <dbReference type="ChEBI" id="CHEBI:173112"/>
        <dbReference type="EC" id="2.7.7.7"/>
    </reaction>
</comment>
<evidence type="ECO:0000256" key="6">
    <source>
        <dbReference type="ARBA" id="ARBA00022705"/>
    </source>
</evidence>
<dbReference type="GO" id="GO:0039693">
    <property type="term" value="P:viral DNA genome replication"/>
    <property type="evidence" value="ECO:0007669"/>
    <property type="project" value="UniProtKB-KW"/>
</dbReference>
<dbReference type="PROSITE" id="PS00447">
    <property type="entry name" value="DNA_POLYMERASE_A"/>
    <property type="match status" value="1"/>
</dbReference>
<dbReference type="GO" id="GO:0003677">
    <property type="term" value="F:DNA binding"/>
    <property type="evidence" value="ECO:0007669"/>
    <property type="project" value="UniProtKB-KW"/>
</dbReference>
<proteinExistence type="inferred from homology"/>
<keyword evidence="9" id="KW-0238">DNA-binding</keyword>
<evidence type="ECO:0000256" key="8">
    <source>
        <dbReference type="ARBA" id="ARBA00023109"/>
    </source>
</evidence>
<evidence type="ECO:0000256" key="5">
    <source>
        <dbReference type="ARBA" id="ARBA00022695"/>
    </source>
</evidence>
<evidence type="ECO:0000256" key="3">
    <source>
        <dbReference type="ARBA" id="ARBA00015749"/>
    </source>
</evidence>
<keyword evidence="8" id="KW-1194">Viral DNA replication</keyword>
<dbReference type="Gene3D" id="3.30.70.370">
    <property type="match status" value="1"/>
</dbReference>
<dbReference type="InterPro" id="IPR043502">
    <property type="entry name" value="DNA/RNA_pol_sf"/>
</dbReference>
<evidence type="ECO:0000259" key="11">
    <source>
        <dbReference type="SMART" id="SM00482"/>
    </source>
</evidence>
<keyword evidence="6" id="KW-0235">DNA replication</keyword>
<dbReference type="Proteomes" id="UP000596077">
    <property type="component" value="Genome"/>
</dbReference>